<dbReference type="GO" id="GO:0006508">
    <property type="term" value="P:proteolysis"/>
    <property type="evidence" value="ECO:0007669"/>
    <property type="project" value="UniProtKB-KW"/>
</dbReference>
<dbReference type="Pfam" id="PF13620">
    <property type="entry name" value="CarboxypepD_reg"/>
    <property type="match status" value="1"/>
</dbReference>
<dbReference type="InterPro" id="IPR057247">
    <property type="entry name" value="CARBOXYPEPT_ZN_2"/>
</dbReference>
<dbReference type="InterPro" id="IPR008969">
    <property type="entry name" value="CarboxyPept-like_regulatory"/>
</dbReference>
<dbReference type="PANTHER" id="PTHR11532:SF80">
    <property type="entry name" value="CARBOXYPEPTIDASE N CATALYTIC CHAIN"/>
    <property type="match status" value="1"/>
</dbReference>
<evidence type="ECO:0000256" key="11">
    <source>
        <dbReference type="SAM" id="MobiDB-lite"/>
    </source>
</evidence>
<dbReference type="GO" id="GO:0004180">
    <property type="term" value="F:carboxypeptidase activity"/>
    <property type="evidence" value="ECO:0007669"/>
    <property type="project" value="UniProtKB-KW"/>
</dbReference>
<comment type="similarity">
    <text evidence="2 10">Belongs to the peptidase M14 family.</text>
</comment>
<feature type="chain" id="PRO_5044743493" evidence="12">
    <location>
        <begin position="21"/>
        <end position="407"/>
    </location>
</feature>
<feature type="domain" description="Peptidase M14" evidence="13">
    <location>
        <begin position="24"/>
        <end position="286"/>
    </location>
</feature>
<organism evidence="14 15">
    <name type="scientific">Daubentonia madagascariensis</name>
    <name type="common">Aye-aye</name>
    <name type="synonym">Sciurus madagascariensis</name>
    <dbReference type="NCBI Taxonomy" id="31869"/>
    <lineage>
        <taxon>Eukaryota</taxon>
        <taxon>Metazoa</taxon>
        <taxon>Chordata</taxon>
        <taxon>Craniata</taxon>
        <taxon>Vertebrata</taxon>
        <taxon>Euteleostomi</taxon>
        <taxon>Mammalia</taxon>
        <taxon>Eutheria</taxon>
        <taxon>Euarchontoglires</taxon>
        <taxon>Primates</taxon>
        <taxon>Strepsirrhini</taxon>
        <taxon>Chiromyiformes</taxon>
        <taxon>Daubentoniidae</taxon>
        <taxon>Daubentonia</taxon>
    </lineage>
</organism>
<keyword evidence="4" id="KW-0645">Protease</keyword>
<reference evidence="14 15" key="1">
    <citation type="journal article" date="2024" name="G3 (Bethesda)">
        <title>A hybrid genome assembly of the endangered aye-aye (Daubentonia madagascariensis).</title>
        <authorList>
            <person name="Versoza C.J."/>
            <person name="Pfeifer S.P."/>
        </authorList>
    </citation>
    <scope>NUCLEOTIDE SEQUENCE [LARGE SCALE GENOMIC DNA]</scope>
    <source>
        <strain evidence="14">6821</strain>
    </source>
</reference>
<dbReference type="GO" id="GO:0046872">
    <property type="term" value="F:metal ion binding"/>
    <property type="evidence" value="ECO:0007669"/>
    <property type="project" value="UniProtKB-KW"/>
</dbReference>
<evidence type="ECO:0000256" key="9">
    <source>
        <dbReference type="ARBA" id="ARBA00023180"/>
    </source>
</evidence>
<dbReference type="AlphaFoldDB" id="A0ABD2DRK2"/>
<comment type="cofactor">
    <cofactor evidence="1">
        <name>Zn(2+)</name>
        <dbReference type="ChEBI" id="CHEBI:29105"/>
    </cofactor>
</comment>
<dbReference type="SMART" id="SM00631">
    <property type="entry name" value="Zn_pept"/>
    <property type="match status" value="1"/>
</dbReference>
<evidence type="ECO:0000256" key="10">
    <source>
        <dbReference type="PROSITE-ProRule" id="PRU01379"/>
    </source>
</evidence>
<dbReference type="InterPro" id="IPR050753">
    <property type="entry name" value="Peptidase_M14_domain"/>
</dbReference>
<keyword evidence="15" id="KW-1185">Reference proteome</keyword>
<keyword evidence="12" id="KW-0732">Signal</keyword>
<feature type="signal peptide" evidence="12">
    <location>
        <begin position="1"/>
        <end position="20"/>
    </location>
</feature>
<keyword evidence="5" id="KW-0479">Metal-binding</keyword>
<dbReference type="Pfam" id="PF00246">
    <property type="entry name" value="Peptidase_M14"/>
    <property type="match status" value="1"/>
</dbReference>
<evidence type="ECO:0000256" key="6">
    <source>
        <dbReference type="ARBA" id="ARBA00022801"/>
    </source>
</evidence>
<evidence type="ECO:0000256" key="8">
    <source>
        <dbReference type="ARBA" id="ARBA00023049"/>
    </source>
</evidence>
<dbReference type="PRINTS" id="PR00765">
    <property type="entry name" value="CRBOXYPTASEA"/>
</dbReference>
<dbReference type="Gene3D" id="2.60.40.1120">
    <property type="entry name" value="Carboxypeptidase-like, regulatory domain"/>
    <property type="match status" value="1"/>
</dbReference>
<evidence type="ECO:0000256" key="7">
    <source>
        <dbReference type="ARBA" id="ARBA00022833"/>
    </source>
</evidence>
<evidence type="ECO:0000256" key="1">
    <source>
        <dbReference type="ARBA" id="ARBA00001947"/>
    </source>
</evidence>
<dbReference type="PROSITE" id="PS00133">
    <property type="entry name" value="CARBOXYPEPT_ZN_2"/>
    <property type="match status" value="1"/>
</dbReference>
<dbReference type="CDD" id="cd11308">
    <property type="entry name" value="Peptidase_M14NE-CP-C_like"/>
    <property type="match status" value="1"/>
</dbReference>
<evidence type="ECO:0000256" key="2">
    <source>
        <dbReference type="ARBA" id="ARBA00005988"/>
    </source>
</evidence>
<comment type="caution">
    <text evidence="14">The sequence shown here is derived from an EMBL/GenBank/DDBJ whole genome shotgun (WGS) entry which is preliminary data.</text>
</comment>
<dbReference type="EMBL" id="JBFSEQ010000008">
    <property type="protein sequence ID" value="KAL2769443.1"/>
    <property type="molecule type" value="Genomic_DNA"/>
</dbReference>
<evidence type="ECO:0000259" key="13">
    <source>
        <dbReference type="PROSITE" id="PS52035"/>
    </source>
</evidence>
<evidence type="ECO:0000313" key="14">
    <source>
        <dbReference type="EMBL" id="KAL2769443.1"/>
    </source>
</evidence>
<keyword evidence="8" id="KW-0482">Metalloprotease</keyword>
<evidence type="ECO:0000256" key="4">
    <source>
        <dbReference type="ARBA" id="ARBA00022670"/>
    </source>
</evidence>
<dbReference type="Proteomes" id="UP001610411">
    <property type="component" value="Unassembled WGS sequence"/>
</dbReference>
<dbReference type="InterPro" id="IPR057246">
    <property type="entry name" value="CARBOXYPEPT_ZN_1"/>
</dbReference>
<keyword evidence="9" id="KW-0325">Glycoprotein</keyword>
<keyword evidence="6" id="KW-0378">Hydrolase</keyword>
<proteinExistence type="inferred from homology"/>
<dbReference type="GO" id="GO:0008237">
    <property type="term" value="F:metallopeptidase activity"/>
    <property type="evidence" value="ECO:0007669"/>
    <property type="project" value="UniProtKB-KW"/>
</dbReference>
<dbReference type="SUPFAM" id="SSF53187">
    <property type="entry name" value="Zn-dependent exopeptidases"/>
    <property type="match status" value="1"/>
</dbReference>
<gene>
    <name evidence="14" type="ORF">WCI35_022163</name>
</gene>
<protein>
    <submittedName>
        <fullName evidence="14">Carboxypeptidase N catalytic chain</fullName>
    </submittedName>
</protein>
<dbReference type="PANTHER" id="PTHR11532">
    <property type="entry name" value="PROTEASE M14 CARBOXYPEPTIDASE"/>
    <property type="match status" value="1"/>
</dbReference>
<dbReference type="PROSITE" id="PS52035">
    <property type="entry name" value="PEPTIDASE_M14"/>
    <property type="match status" value="1"/>
</dbReference>
<dbReference type="PROSITE" id="PS00132">
    <property type="entry name" value="CARBOXYPEPT_ZN_1"/>
    <property type="match status" value="1"/>
</dbReference>
<sequence length="407" mass="46027">MSDLLSVFLHLVLLFKLVAPVTFRHHRYDDLVRTLYKVYNECPQITRVYSIGRSVQGRHLYVLEISDHPGIHEPLEPEVKYVGNMHGNEVLGRELLLQLCEFLCQEFRNGNQRVVRLVQDTRIHILPSMNPDGYEVAAAQVEPETQAVIQWMHSFNFVLSANLHGGAVVANYPYDKSLEHRVRGFRSTANSPTPDDKLFQKLAKVYSYAHGWMHQGWNCGDYFPDGITNGASWYSLSKGMQDFNYLHTNCFEITLELSCNKFPRQEELQREWLGNREALIQFLEQVHHGIKGMVRDENYNNLAGAVISVSGINHDVTSGDHGDYFRLLLPGTYTVTATAPGFDPETVSVTVGPAEPKLVNFQLKRSIPPASPVRRAPGGGRRVRVKAQPRAAGKKEMDVKQPHRGPA</sequence>
<keyword evidence="3 14" id="KW-0121">Carboxypeptidase</keyword>
<evidence type="ECO:0000313" key="15">
    <source>
        <dbReference type="Proteomes" id="UP001610411"/>
    </source>
</evidence>
<dbReference type="Gene3D" id="3.40.630.10">
    <property type="entry name" value="Zn peptidases"/>
    <property type="match status" value="2"/>
</dbReference>
<dbReference type="SUPFAM" id="SSF49464">
    <property type="entry name" value="Carboxypeptidase regulatory domain-like"/>
    <property type="match status" value="1"/>
</dbReference>
<keyword evidence="7" id="KW-0862">Zinc</keyword>
<name>A0ABD2DRK2_DAUMA</name>
<feature type="active site" description="Proton donor/acceptor" evidence="10">
    <location>
        <position position="256"/>
    </location>
</feature>
<accession>A0ABD2DRK2</accession>
<evidence type="ECO:0000256" key="5">
    <source>
        <dbReference type="ARBA" id="ARBA00022723"/>
    </source>
</evidence>
<dbReference type="FunFam" id="2.60.40.1120:FF:000011">
    <property type="entry name" value="Carboxypeptidase N catalytic chain"/>
    <property type="match status" value="1"/>
</dbReference>
<feature type="region of interest" description="Disordered" evidence="11">
    <location>
        <begin position="368"/>
        <end position="407"/>
    </location>
</feature>
<evidence type="ECO:0000256" key="3">
    <source>
        <dbReference type="ARBA" id="ARBA00022645"/>
    </source>
</evidence>
<evidence type="ECO:0000256" key="12">
    <source>
        <dbReference type="SAM" id="SignalP"/>
    </source>
</evidence>
<dbReference type="InterPro" id="IPR000834">
    <property type="entry name" value="Peptidase_M14"/>
</dbReference>